<evidence type="ECO:0000313" key="1">
    <source>
        <dbReference type="EMBL" id="KFK25516.1"/>
    </source>
</evidence>
<protein>
    <submittedName>
        <fullName evidence="1">Uncharacterized protein</fullName>
    </submittedName>
</protein>
<dbReference type="EMBL" id="CM002876">
    <property type="protein sequence ID" value="KFK25516.1"/>
    <property type="molecule type" value="Genomic_DNA"/>
</dbReference>
<name>A0A087G6L4_ARAAL</name>
<dbReference type="OrthoDB" id="1716493at2759"/>
<organism evidence="1 2">
    <name type="scientific">Arabis alpina</name>
    <name type="common">Alpine rock-cress</name>
    <dbReference type="NCBI Taxonomy" id="50452"/>
    <lineage>
        <taxon>Eukaryota</taxon>
        <taxon>Viridiplantae</taxon>
        <taxon>Streptophyta</taxon>
        <taxon>Embryophyta</taxon>
        <taxon>Tracheophyta</taxon>
        <taxon>Spermatophyta</taxon>
        <taxon>Magnoliopsida</taxon>
        <taxon>eudicotyledons</taxon>
        <taxon>Gunneridae</taxon>
        <taxon>Pentapetalae</taxon>
        <taxon>rosids</taxon>
        <taxon>malvids</taxon>
        <taxon>Brassicales</taxon>
        <taxon>Brassicaceae</taxon>
        <taxon>Arabideae</taxon>
        <taxon>Arabis</taxon>
    </lineage>
</organism>
<sequence>MTEEKDDEEPLSPMARVFQLPGAEYCAVNIYGFKTKINLQVVLDALKQNVSKHPRFSSILAEKLYLFP</sequence>
<evidence type="ECO:0000313" key="2">
    <source>
        <dbReference type="Proteomes" id="UP000029120"/>
    </source>
</evidence>
<keyword evidence="2" id="KW-1185">Reference proteome</keyword>
<reference evidence="2" key="1">
    <citation type="journal article" date="2015" name="Nat. Plants">
        <title>Genome expansion of Arabis alpina linked with retrotransposition and reduced symmetric DNA methylation.</title>
        <authorList>
            <person name="Willing E.M."/>
            <person name="Rawat V."/>
            <person name="Mandakova T."/>
            <person name="Maumus F."/>
            <person name="James G.V."/>
            <person name="Nordstroem K.J."/>
            <person name="Becker C."/>
            <person name="Warthmann N."/>
            <person name="Chica C."/>
            <person name="Szarzynska B."/>
            <person name="Zytnicki M."/>
            <person name="Albani M.C."/>
            <person name="Kiefer C."/>
            <person name="Bergonzi S."/>
            <person name="Castaings L."/>
            <person name="Mateos J.L."/>
            <person name="Berns M.C."/>
            <person name="Bujdoso N."/>
            <person name="Piofczyk T."/>
            <person name="de Lorenzo L."/>
            <person name="Barrero-Sicilia C."/>
            <person name="Mateos I."/>
            <person name="Piednoel M."/>
            <person name="Hagmann J."/>
            <person name="Chen-Min-Tao R."/>
            <person name="Iglesias-Fernandez R."/>
            <person name="Schuster S.C."/>
            <person name="Alonso-Blanco C."/>
            <person name="Roudier F."/>
            <person name="Carbonero P."/>
            <person name="Paz-Ares J."/>
            <person name="Davis S.J."/>
            <person name="Pecinka A."/>
            <person name="Quesneville H."/>
            <person name="Colot V."/>
            <person name="Lysak M.A."/>
            <person name="Weigel D."/>
            <person name="Coupland G."/>
            <person name="Schneeberger K."/>
        </authorList>
    </citation>
    <scope>NUCLEOTIDE SEQUENCE [LARGE SCALE GENOMIC DNA]</scope>
    <source>
        <strain evidence="2">cv. Pajares</strain>
    </source>
</reference>
<dbReference type="OMA" id="EYCAVNI"/>
<dbReference type="Gramene" id="KFK25516">
    <property type="protein sequence ID" value="KFK25516"/>
    <property type="gene ID" value="AALP_AA8G124900"/>
</dbReference>
<proteinExistence type="predicted"/>
<dbReference type="AlphaFoldDB" id="A0A087G6L4"/>
<dbReference type="Proteomes" id="UP000029120">
    <property type="component" value="Chromosome 8"/>
</dbReference>
<gene>
    <name evidence="1" type="ordered locus">AALP_Aa8g124900</name>
</gene>
<accession>A0A087G6L4</accession>